<keyword evidence="1" id="KW-0472">Membrane</keyword>
<evidence type="ECO:0000256" key="1">
    <source>
        <dbReference type="SAM" id="Phobius"/>
    </source>
</evidence>
<sequence length="148" mass="16291">MNNTLTFANELMNPQGRIGRLRLLAWSLGLIAATVAFALLLGWVTSAVWKDAAGLILIAALIARIMSMIFFVKRLHDLNWSGWFCWAVLLPWVGNFLLLLLLLIPGNRGNNRFGPAPPPNSMSVVILASMWLVVIVVAVVLTVFRPGI</sequence>
<dbReference type="Proteomes" id="UP000255177">
    <property type="component" value="Unassembled WGS sequence"/>
</dbReference>
<feature type="transmembrane region" description="Helical" evidence="1">
    <location>
        <begin position="124"/>
        <end position="144"/>
    </location>
</feature>
<keyword evidence="1" id="KW-1133">Transmembrane helix</keyword>
<reference evidence="3" key="1">
    <citation type="submission" date="2018-07" db="EMBL/GenBank/DDBJ databases">
        <authorList>
            <person name="Blom J."/>
        </authorList>
    </citation>
    <scope>NUCLEOTIDE SEQUENCE [LARGE SCALE GENOMIC DNA]</scope>
    <source>
        <strain evidence="3">CCOS 864</strain>
    </source>
</reference>
<protein>
    <recommendedName>
        <fullName evidence="4">DUF805 domain-containing protein</fullName>
    </recommendedName>
</protein>
<dbReference type="PANTHER" id="PTHR34980">
    <property type="entry name" value="INNER MEMBRANE PROTEIN-RELATED-RELATED"/>
    <property type="match status" value="1"/>
</dbReference>
<dbReference type="Pfam" id="PF05656">
    <property type="entry name" value="DUF805"/>
    <property type="match status" value="1"/>
</dbReference>
<feature type="transmembrane region" description="Helical" evidence="1">
    <location>
        <begin position="52"/>
        <end position="71"/>
    </location>
</feature>
<accession>A0A380SVB2</accession>
<evidence type="ECO:0008006" key="4">
    <source>
        <dbReference type="Google" id="ProtNLM"/>
    </source>
</evidence>
<keyword evidence="1" id="KW-0812">Transmembrane</keyword>
<dbReference type="AlphaFoldDB" id="A0A380SVB2"/>
<feature type="transmembrane region" description="Helical" evidence="1">
    <location>
        <begin position="21"/>
        <end position="46"/>
    </location>
</feature>
<dbReference type="EMBL" id="UIDD01000002">
    <property type="protein sequence ID" value="SUQ61228.1"/>
    <property type="molecule type" value="Genomic_DNA"/>
</dbReference>
<dbReference type="PANTHER" id="PTHR34980:SF3">
    <property type="entry name" value="BLR8105 PROTEIN"/>
    <property type="match status" value="1"/>
</dbReference>
<dbReference type="RefSeq" id="WP_115085054.1">
    <property type="nucleotide sequence ID" value="NZ_CBCSFG010000035.1"/>
</dbReference>
<feature type="transmembrane region" description="Helical" evidence="1">
    <location>
        <begin position="83"/>
        <end position="104"/>
    </location>
</feature>
<proteinExistence type="predicted"/>
<organism evidence="2 3">
    <name type="scientific">Pseudomonas wadenswilerensis</name>
    <dbReference type="NCBI Taxonomy" id="1785161"/>
    <lineage>
        <taxon>Bacteria</taxon>
        <taxon>Pseudomonadati</taxon>
        <taxon>Pseudomonadota</taxon>
        <taxon>Gammaproteobacteria</taxon>
        <taxon>Pseudomonadales</taxon>
        <taxon>Pseudomonadaceae</taxon>
        <taxon>Pseudomonas</taxon>
    </lineage>
</organism>
<evidence type="ECO:0000313" key="3">
    <source>
        <dbReference type="Proteomes" id="UP000255177"/>
    </source>
</evidence>
<dbReference type="GO" id="GO:0005886">
    <property type="term" value="C:plasma membrane"/>
    <property type="evidence" value="ECO:0007669"/>
    <property type="project" value="TreeGrafter"/>
</dbReference>
<keyword evidence="3" id="KW-1185">Reference proteome</keyword>
<evidence type="ECO:0000313" key="2">
    <source>
        <dbReference type="EMBL" id="SUQ61228.1"/>
    </source>
</evidence>
<dbReference type="InterPro" id="IPR008523">
    <property type="entry name" value="DUF805"/>
</dbReference>
<gene>
    <name evidence="2" type="ORF">CCOS864_00636</name>
</gene>
<name>A0A380SVB2_9PSED</name>